<dbReference type="InterPro" id="IPR011249">
    <property type="entry name" value="Metalloenz_LuxS/M16"/>
</dbReference>
<evidence type="ECO:0000313" key="10">
    <source>
        <dbReference type="Proteomes" id="UP000609726"/>
    </source>
</evidence>
<name>A0ABX0NR48_9BURK</name>
<comment type="caution">
    <text evidence="9">The sequence shown here is derived from an EMBL/GenBank/DDBJ whole genome shotgun (WGS) entry which is preliminary data.</text>
</comment>
<reference evidence="9 10" key="1">
    <citation type="submission" date="2019-10" db="EMBL/GenBank/DDBJ databases">
        <title>Taxonomy of Antarctic Massilia spp.: description of Massilia rubra sp. nov., Massilia aquatica sp. nov., Massilia mucilaginosa sp. nov., Massilia frigida sp. nov. isolated from streams, lakes and regoliths.</title>
        <authorList>
            <person name="Holochova P."/>
            <person name="Sedlacek I."/>
            <person name="Kralova S."/>
            <person name="Maslanova I."/>
            <person name="Busse H.-J."/>
            <person name="Stankova E."/>
            <person name="Vrbovska V."/>
            <person name="Kovarovic V."/>
            <person name="Bartak M."/>
            <person name="Svec P."/>
            <person name="Pantucek R."/>
        </authorList>
    </citation>
    <scope>NUCLEOTIDE SEQUENCE [LARGE SCALE GENOMIC DNA]</scope>
    <source>
        <strain evidence="9 10">CCM 8733</strain>
    </source>
</reference>
<dbReference type="RefSeq" id="WP_166873295.1">
    <property type="nucleotide sequence ID" value="NZ_WHJH01000007.1"/>
</dbReference>
<evidence type="ECO:0000256" key="6">
    <source>
        <dbReference type="SAM" id="SignalP"/>
    </source>
</evidence>
<dbReference type="PANTHER" id="PTHR43690">
    <property type="entry name" value="NARDILYSIN"/>
    <property type="match status" value="1"/>
</dbReference>
<dbReference type="InterPro" id="IPR050626">
    <property type="entry name" value="Peptidase_M16"/>
</dbReference>
<feature type="domain" description="Peptidase M16 N-terminal" evidence="7">
    <location>
        <begin position="54"/>
        <end position="171"/>
    </location>
</feature>
<comment type="similarity">
    <text evidence="1">Belongs to the peptidase M16 family.</text>
</comment>
<feature type="domain" description="Peptidase M16 C-terminal" evidence="8">
    <location>
        <begin position="211"/>
        <end position="392"/>
    </location>
</feature>
<dbReference type="InterPro" id="IPR011765">
    <property type="entry name" value="Pept_M16_N"/>
</dbReference>
<dbReference type="SUPFAM" id="SSF63411">
    <property type="entry name" value="LuxS/MPP-like metallohydrolase"/>
    <property type="match status" value="4"/>
</dbReference>
<accession>A0ABX0NR48</accession>
<protein>
    <submittedName>
        <fullName evidence="9">Insulinase family protein</fullName>
    </submittedName>
</protein>
<gene>
    <name evidence="9" type="ORF">F2P45_09370</name>
</gene>
<keyword evidence="4" id="KW-0862">Zinc</keyword>
<keyword evidence="3" id="KW-0378">Hydrolase</keyword>
<dbReference type="Proteomes" id="UP000609726">
    <property type="component" value="Unassembled WGS sequence"/>
</dbReference>
<keyword evidence="5" id="KW-0482">Metalloprotease</keyword>
<dbReference type="InterPro" id="IPR007863">
    <property type="entry name" value="Peptidase_M16_C"/>
</dbReference>
<keyword evidence="2" id="KW-0645">Protease</keyword>
<evidence type="ECO:0000256" key="5">
    <source>
        <dbReference type="ARBA" id="ARBA00023049"/>
    </source>
</evidence>
<evidence type="ECO:0000256" key="3">
    <source>
        <dbReference type="ARBA" id="ARBA00022801"/>
    </source>
</evidence>
<dbReference type="Pfam" id="PF05193">
    <property type="entry name" value="Peptidase_M16_C"/>
    <property type="match status" value="2"/>
</dbReference>
<dbReference type="PANTHER" id="PTHR43690:SF34">
    <property type="entry name" value="ZINC PROTEASE PQQL-LIKE"/>
    <property type="match status" value="1"/>
</dbReference>
<dbReference type="Pfam" id="PF00675">
    <property type="entry name" value="Peptidase_M16"/>
    <property type="match status" value="1"/>
</dbReference>
<keyword evidence="10" id="KW-1185">Reference proteome</keyword>
<evidence type="ECO:0000256" key="2">
    <source>
        <dbReference type="ARBA" id="ARBA00022670"/>
    </source>
</evidence>
<dbReference type="EMBL" id="WHJH01000007">
    <property type="protein sequence ID" value="NHZ89225.1"/>
    <property type="molecule type" value="Genomic_DNA"/>
</dbReference>
<evidence type="ECO:0000256" key="4">
    <source>
        <dbReference type="ARBA" id="ARBA00022833"/>
    </source>
</evidence>
<evidence type="ECO:0000259" key="7">
    <source>
        <dbReference type="Pfam" id="PF00675"/>
    </source>
</evidence>
<evidence type="ECO:0000313" key="9">
    <source>
        <dbReference type="EMBL" id="NHZ89225.1"/>
    </source>
</evidence>
<organism evidence="9 10">
    <name type="scientific">Massilia mucilaginosa</name>
    <dbReference type="NCBI Taxonomy" id="2609282"/>
    <lineage>
        <taxon>Bacteria</taxon>
        <taxon>Pseudomonadati</taxon>
        <taxon>Pseudomonadota</taxon>
        <taxon>Betaproteobacteria</taxon>
        <taxon>Burkholderiales</taxon>
        <taxon>Oxalobacteraceae</taxon>
        <taxon>Telluria group</taxon>
        <taxon>Massilia</taxon>
    </lineage>
</organism>
<sequence length="998" mass="109369">MSKYSVRSACAATLLMAFALSAQAAIKLDDAIPAGPQVKVGKLANGLTYYIQKNGKPEKKLELRLVVKAGSILEDDDQQGLAHFTEHMAFNGSTNFKKHELISYLQSIGVKFGADLNAYTSFDETVYILPIPTDNRDNIDKGFLVLQDWAGGLTMNAADIDKERAIILEELRLGKGAADRMNKVIMPKLYNGSRYAQRMPIGQEHVIKGFKHEAIRRFYKDWYRPDLMAVVVVGDIDPVDAERLVKQHFGQLKNPARPRARTYAAIPTRAHTEALVVTDKEASSNALLIRYPVKEAIDKGTFGAYREKLVEALFAGMLGQRMQELAQQANPPFMAGASSVGKLTPRYTSFNASAALGKGGATPAIDALVQENARTRQFGFSAQEFERARKNMMRQYELAYNERDKTDSGSYVGEYVRNFLEQESIPGIVNEFAYVRELLPAITLDDMNRYARATIPGASAKLVVYMGSAKADSPAPTSAGLLAAVAAAEKVTVHAQEQKTLATELMDKPPAGGAIVAQSEDKALGLTRLTLSNGVKVILKPTDFRNDQVMMSAARFGGQTLFGDADIINARYANAVVGTMGLKDYSPLDLQKILAGKAATVSLSLGNHIDGITGSAANDDIETMLQLVYLRMTGVRRDADLYKSFMGKQIEAARNAMAQPESVFRDTLVSTMYQDHPRVARTARPSDFDKFDLERALAVYRARFFSAKDMTFILVGSFDMAKVKPLLATYLGALPVGEIEVGYKDAGVRPVRGVVKKEVRSGTEAKSSVSLNFSGEAPYSDDEAMRFQAMLEVINIRITDILREKLALIYGGGMNGSLSKYPYENYVVSASLPTGPENVDKVIAATMAEIARMKEQGPDLADLNKVKQNWLQNHQKSLRENGYWLNRLQAAQLQGSDPAEILAYPKKVAAITPEQLKQAAQRYFDMNNYVQVVLYPEKKYTPPRCHPGVTPVSGLTFGHELGLNSLSNPVSGLTFGHEPGLKCAAAALTAEVVSECQT</sequence>
<feature type="chain" id="PRO_5046049836" evidence="6">
    <location>
        <begin position="25"/>
        <end position="998"/>
    </location>
</feature>
<evidence type="ECO:0000256" key="1">
    <source>
        <dbReference type="ARBA" id="ARBA00007261"/>
    </source>
</evidence>
<dbReference type="Gene3D" id="3.30.830.10">
    <property type="entry name" value="Metalloenzyme, LuxS/M16 peptidase-like"/>
    <property type="match status" value="4"/>
</dbReference>
<feature type="signal peptide" evidence="6">
    <location>
        <begin position="1"/>
        <end position="24"/>
    </location>
</feature>
<evidence type="ECO:0000259" key="8">
    <source>
        <dbReference type="Pfam" id="PF05193"/>
    </source>
</evidence>
<feature type="domain" description="Peptidase M16 C-terminal" evidence="8">
    <location>
        <begin position="700"/>
        <end position="869"/>
    </location>
</feature>
<proteinExistence type="inferred from homology"/>
<keyword evidence="6" id="KW-0732">Signal</keyword>